<dbReference type="AlphaFoldDB" id="A0A5Q2REG1"/>
<dbReference type="InterPro" id="IPR009937">
    <property type="entry name" value="Phage_holin_3_6"/>
</dbReference>
<evidence type="ECO:0000313" key="3">
    <source>
        <dbReference type="Proteomes" id="UP000334019"/>
    </source>
</evidence>
<organism evidence="2 3">
    <name type="scientific">Actinomarinicola tropica</name>
    <dbReference type="NCBI Taxonomy" id="2789776"/>
    <lineage>
        <taxon>Bacteria</taxon>
        <taxon>Bacillati</taxon>
        <taxon>Actinomycetota</taxon>
        <taxon>Acidimicrobiia</taxon>
        <taxon>Acidimicrobiales</taxon>
        <taxon>Iamiaceae</taxon>
        <taxon>Actinomarinicola</taxon>
    </lineage>
</organism>
<keyword evidence="3" id="KW-1185">Reference proteome</keyword>
<evidence type="ECO:0000313" key="2">
    <source>
        <dbReference type="EMBL" id="QGG95308.1"/>
    </source>
</evidence>
<proteinExistence type="predicted"/>
<dbReference type="Pfam" id="PF07332">
    <property type="entry name" value="Phage_holin_3_6"/>
    <property type="match status" value="1"/>
</dbReference>
<evidence type="ECO:0000256" key="1">
    <source>
        <dbReference type="SAM" id="Phobius"/>
    </source>
</evidence>
<sequence length="102" mass="10878">MAPNQSPAETFADLKTLIVDYAKQETIDPLRNLGRDLGFGIGGALLLGLGVMLLGLALLRGLQHAEVSWMTGNLSFLPYVFTILGLGVVIALLVSRISRGAR</sequence>
<accession>A0A5Q2REG1</accession>
<evidence type="ECO:0008006" key="4">
    <source>
        <dbReference type="Google" id="ProtNLM"/>
    </source>
</evidence>
<keyword evidence="1" id="KW-1133">Transmembrane helix</keyword>
<name>A0A5Q2REG1_9ACTN</name>
<feature type="transmembrane region" description="Helical" evidence="1">
    <location>
        <begin position="76"/>
        <end position="94"/>
    </location>
</feature>
<gene>
    <name evidence="2" type="ORF">GH723_09485</name>
</gene>
<feature type="transmembrane region" description="Helical" evidence="1">
    <location>
        <begin position="37"/>
        <end position="56"/>
    </location>
</feature>
<keyword evidence="1" id="KW-0472">Membrane</keyword>
<dbReference type="RefSeq" id="WP_153759416.1">
    <property type="nucleotide sequence ID" value="NZ_CP045851.1"/>
</dbReference>
<keyword evidence="1" id="KW-0812">Transmembrane</keyword>
<reference evidence="2 3" key="1">
    <citation type="submission" date="2019-11" db="EMBL/GenBank/DDBJ databases">
        <authorList>
            <person name="He Y."/>
        </authorList>
    </citation>
    <scope>NUCLEOTIDE SEQUENCE [LARGE SCALE GENOMIC DNA]</scope>
    <source>
        <strain evidence="2 3">SCSIO 58843</strain>
    </source>
</reference>
<dbReference type="KEGG" id="atq:GH723_09485"/>
<dbReference type="Proteomes" id="UP000334019">
    <property type="component" value="Chromosome"/>
</dbReference>
<protein>
    <recommendedName>
        <fullName evidence="4">Phage holin family protein</fullName>
    </recommendedName>
</protein>
<dbReference type="EMBL" id="CP045851">
    <property type="protein sequence ID" value="QGG95308.1"/>
    <property type="molecule type" value="Genomic_DNA"/>
</dbReference>